<proteinExistence type="predicted"/>
<evidence type="ECO:0000256" key="2">
    <source>
        <dbReference type="ARBA" id="ARBA00022692"/>
    </source>
</evidence>
<dbReference type="NCBIfam" id="TIGR03061">
    <property type="entry name" value="pip_yhgE_Nterm"/>
    <property type="match status" value="1"/>
</dbReference>
<name>A0A2Z3YRF7_9CORY</name>
<dbReference type="KEGG" id="cpre:Csp1_02780"/>
<feature type="domain" description="ABC-2 type transporter transmembrane" evidence="8">
    <location>
        <begin position="25"/>
        <end position="167"/>
    </location>
</feature>
<dbReference type="Proteomes" id="UP000247696">
    <property type="component" value="Chromosome"/>
</dbReference>
<accession>A0A2Z3YRF7</accession>
<dbReference type="STRING" id="1737425.GCA_900049755_02371"/>
<dbReference type="Pfam" id="PF12698">
    <property type="entry name" value="ABC2_membrane_3"/>
    <property type="match status" value="1"/>
</dbReference>
<feature type="transmembrane region" description="Helical" evidence="6">
    <location>
        <begin position="649"/>
        <end position="670"/>
    </location>
</feature>
<dbReference type="GO" id="GO:0016020">
    <property type="term" value="C:membrane"/>
    <property type="evidence" value="ECO:0007669"/>
    <property type="project" value="UniProtKB-SubCell"/>
</dbReference>
<evidence type="ECO:0000256" key="1">
    <source>
        <dbReference type="ARBA" id="ARBA00004141"/>
    </source>
</evidence>
<protein>
    <recommendedName>
        <fullName evidence="7 8">ABC-2 type transporter transmembrane domain-containing protein</fullName>
    </recommendedName>
</protein>
<dbReference type="InterPro" id="IPR013525">
    <property type="entry name" value="ABC2_TM"/>
</dbReference>
<dbReference type="PANTHER" id="PTHR43077:SF10">
    <property type="entry name" value="TRANSPORT PERMEASE PROTEIN"/>
    <property type="match status" value="1"/>
</dbReference>
<evidence type="ECO:0000313" key="9">
    <source>
        <dbReference type="EMBL" id="AWT25104.1"/>
    </source>
</evidence>
<keyword evidence="10" id="KW-1185">Reference proteome</keyword>
<dbReference type="Gene3D" id="3.40.1710.10">
    <property type="entry name" value="abc type-2 transporter like domain"/>
    <property type="match status" value="1"/>
</dbReference>
<evidence type="ECO:0000256" key="6">
    <source>
        <dbReference type="SAM" id="Phobius"/>
    </source>
</evidence>
<dbReference type="PANTHER" id="PTHR43077">
    <property type="entry name" value="TRANSPORT PERMEASE YVFS-RELATED"/>
    <property type="match status" value="1"/>
</dbReference>
<evidence type="ECO:0000313" key="10">
    <source>
        <dbReference type="Proteomes" id="UP000247696"/>
    </source>
</evidence>
<feature type="transmembrane region" description="Helical" evidence="6">
    <location>
        <begin position="21"/>
        <end position="44"/>
    </location>
</feature>
<evidence type="ECO:0000256" key="5">
    <source>
        <dbReference type="SAM" id="MobiDB-lite"/>
    </source>
</evidence>
<dbReference type="EMBL" id="CP024988">
    <property type="protein sequence ID" value="AWT25104.1"/>
    <property type="molecule type" value="Genomic_DNA"/>
</dbReference>
<comment type="subcellular location">
    <subcellularLocation>
        <location evidence="1">Membrane</location>
        <topology evidence="1">Multi-pass membrane protein</topology>
    </subcellularLocation>
</comment>
<dbReference type="InterPro" id="IPR017501">
    <property type="entry name" value="Phage_infect_YhgE_C"/>
</dbReference>
<dbReference type="InterPro" id="IPR051328">
    <property type="entry name" value="T7SS_ABC-Transporter"/>
</dbReference>
<dbReference type="InterPro" id="IPR017500">
    <property type="entry name" value="Phage_infect_YhgE_N"/>
</dbReference>
<feature type="transmembrane region" description="Helical" evidence="6">
    <location>
        <begin position="530"/>
        <end position="551"/>
    </location>
</feature>
<organism evidence="9 10">
    <name type="scientific">Corynebacterium provencense</name>
    <dbReference type="NCBI Taxonomy" id="1737425"/>
    <lineage>
        <taxon>Bacteria</taxon>
        <taxon>Bacillati</taxon>
        <taxon>Actinomycetota</taxon>
        <taxon>Actinomycetes</taxon>
        <taxon>Mycobacteriales</taxon>
        <taxon>Corynebacteriaceae</taxon>
        <taxon>Corynebacterium</taxon>
    </lineage>
</organism>
<gene>
    <name evidence="9" type="ORF">Csp1_02780</name>
</gene>
<keyword evidence="3 6" id="KW-1133">Transmembrane helix</keyword>
<evidence type="ECO:0000259" key="8">
    <source>
        <dbReference type="Pfam" id="PF12698"/>
    </source>
</evidence>
<sequence>MRTVLKIFYGDLQKIRHNVMTAIVIFGLVIIPMLFSSFNVLASWNPFDNTDRLKIAVASTDEGYDSDLIRLRVNLGDQVLSQLSRNDQIDWVVTDEATAVDGTKSGEYYASIVLPPTFSTDLLTFFVQGTEPSRLALYTNEKKNALSTLIAPQSAEGVISQINDSFTRILSNVGLGLVTSLSDYLNQDDTRAAVDRIESRVRDVGNQLSSGAQTVRALGALVDSTVPLVDSVDSMVSAAGAQFQDNGSPAGDGTSAVSDLQSTLERATGSLGSALDAAGGGYDAVRDRLDDLFSDAGATSDSTAATLNGLADRAGQQADSYRAVRSTLVDDIGPALPPAAAPGLDRVVGALDTVIDRTQDLHDSFRRTAQDIAGGNTSAQEARQRAGDAVTRARDAVSNAVSSYRTDLRPQLDALGGSLRTLGEDISTVREDLGEIGRTLSDSPGSLQETLGRARDTANTVADSLDEQSRRFSELENALATAGETGDFSRLREIVGSDPETLASQLAAPMAVDRQPVFPVAGFGVGMAPLYTVLSLWIGALLTAVLIRIGAAPSPVKKDGKENGKDAGDGDGDGEDADSGQDATVAADAGTLPGVEQDAPAARAAGDTPSPAQAYFGHFGVFALIGLAQSTLAMLSLIVFVQIKAEHPLLLLLTGWVTSVVFMLVIYTLVLSFGSAGKAISVFLLVVQVSGSGGAYPLPLLPQWFQSISPWLPATYGIDAMRSAVAGVYQGDIWVYLGKLLLFVVPALVLGLFLRRLLDGYNRSTTAAIESTRVMSS</sequence>
<evidence type="ECO:0000256" key="4">
    <source>
        <dbReference type="ARBA" id="ARBA00023136"/>
    </source>
</evidence>
<feature type="transmembrane region" description="Helical" evidence="6">
    <location>
        <begin position="619"/>
        <end position="643"/>
    </location>
</feature>
<dbReference type="AlphaFoldDB" id="A0A2Z3YRF7"/>
<feature type="transmembrane region" description="Helical" evidence="6">
    <location>
        <begin position="733"/>
        <end position="754"/>
    </location>
</feature>
<dbReference type="NCBIfam" id="TIGR03062">
    <property type="entry name" value="pip_yhgE_Cterm"/>
    <property type="match status" value="1"/>
</dbReference>
<feature type="compositionally biased region" description="Basic and acidic residues" evidence="5">
    <location>
        <begin position="556"/>
        <end position="568"/>
    </location>
</feature>
<feature type="transmembrane region" description="Helical" evidence="6">
    <location>
        <begin position="682"/>
        <end position="701"/>
    </location>
</feature>
<dbReference type="GO" id="GO:0140359">
    <property type="term" value="F:ABC-type transporter activity"/>
    <property type="evidence" value="ECO:0007669"/>
    <property type="project" value="InterPro"/>
</dbReference>
<feature type="domain" description="ABC-2 type transporter transmembrane" evidence="7">
    <location>
        <begin position="610"/>
        <end position="724"/>
    </location>
</feature>
<keyword evidence="2 6" id="KW-0812">Transmembrane</keyword>
<evidence type="ECO:0000259" key="7">
    <source>
        <dbReference type="Pfam" id="PF01061"/>
    </source>
</evidence>
<dbReference type="OrthoDB" id="9811483at2"/>
<reference evidence="10" key="1">
    <citation type="submission" date="2017-11" db="EMBL/GenBank/DDBJ databases">
        <title>Otitis media/interna in a cat caused by the recently described species Corynebacterium provencense.</title>
        <authorList>
            <person name="Kittl S."/>
            <person name="Brodard I."/>
            <person name="Rychener L."/>
            <person name="Jores J."/>
            <person name="Roosje P."/>
            <person name="Gobeli Brawand S."/>
        </authorList>
    </citation>
    <scope>NUCLEOTIDE SEQUENCE [LARGE SCALE GENOMIC DNA]</scope>
    <source>
        <strain evidence="10">17KM38</strain>
    </source>
</reference>
<dbReference type="RefSeq" id="WP_110480884.1">
    <property type="nucleotide sequence ID" value="NZ_CP024988.1"/>
</dbReference>
<dbReference type="Gene3D" id="1.20.120.20">
    <property type="entry name" value="Apolipoprotein"/>
    <property type="match status" value="1"/>
</dbReference>
<evidence type="ECO:0000256" key="3">
    <source>
        <dbReference type="ARBA" id="ARBA00022989"/>
    </source>
</evidence>
<feature type="compositionally biased region" description="Acidic residues" evidence="5">
    <location>
        <begin position="569"/>
        <end position="579"/>
    </location>
</feature>
<dbReference type="Pfam" id="PF01061">
    <property type="entry name" value="ABC2_membrane"/>
    <property type="match status" value="1"/>
</dbReference>
<feature type="region of interest" description="Disordered" evidence="5">
    <location>
        <begin position="556"/>
        <end position="581"/>
    </location>
</feature>
<keyword evidence="4 6" id="KW-0472">Membrane</keyword>